<dbReference type="EMBL" id="QKKF02012754">
    <property type="protein sequence ID" value="RZF43483.1"/>
    <property type="molecule type" value="Genomic_DNA"/>
</dbReference>
<dbReference type="AlphaFoldDB" id="A0A482XCQ0"/>
<dbReference type="InParanoid" id="A0A482XCQ0"/>
<evidence type="ECO:0000313" key="2">
    <source>
        <dbReference type="EMBL" id="RZF43483.1"/>
    </source>
</evidence>
<accession>A0A482XCQ0</accession>
<proteinExistence type="predicted"/>
<keyword evidence="3" id="KW-1185">Reference proteome</keyword>
<dbReference type="Proteomes" id="UP000291343">
    <property type="component" value="Unassembled WGS sequence"/>
</dbReference>
<evidence type="ECO:0000313" key="3">
    <source>
        <dbReference type="Proteomes" id="UP000291343"/>
    </source>
</evidence>
<protein>
    <submittedName>
        <fullName evidence="2">Uncharacterized protein</fullName>
    </submittedName>
</protein>
<evidence type="ECO:0000256" key="1">
    <source>
        <dbReference type="SAM" id="MobiDB-lite"/>
    </source>
</evidence>
<organism evidence="2 3">
    <name type="scientific">Laodelphax striatellus</name>
    <name type="common">Small brown planthopper</name>
    <name type="synonym">Delphax striatella</name>
    <dbReference type="NCBI Taxonomy" id="195883"/>
    <lineage>
        <taxon>Eukaryota</taxon>
        <taxon>Metazoa</taxon>
        <taxon>Ecdysozoa</taxon>
        <taxon>Arthropoda</taxon>
        <taxon>Hexapoda</taxon>
        <taxon>Insecta</taxon>
        <taxon>Pterygota</taxon>
        <taxon>Neoptera</taxon>
        <taxon>Paraneoptera</taxon>
        <taxon>Hemiptera</taxon>
        <taxon>Auchenorrhyncha</taxon>
        <taxon>Fulgoroidea</taxon>
        <taxon>Delphacidae</taxon>
        <taxon>Criomorphinae</taxon>
        <taxon>Laodelphax</taxon>
    </lineage>
</organism>
<comment type="caution">
    <text evidence="2">The sequence shown here is derived from an EMBL/GenBank/DDBJ whole genome shotgun (WGS) entry which is preliminary data.</text>
</comment>
<sequence>MVAASRGWGRGGGCAAASGFGAAEPPLAARSPFSPAEDGTRHRTAFNLLLLLLLPSRRQASPRTQLGTSQ</sequence>
<gene>
    <name evidence="2" type="ORF">LSTR_LSTR001744</name>
</gene>
<name>A0A482XCQ0_LAOST</name>
<feature type="region of interest" description="Disordered" evidence="1">
    <location>
        <begin position="1"/>
        <end position="39"/>
    </location>
</feature>
<reference evidence="2 3" key="1">
    <citation type="journal article" date="2017" name="Gigascience">
        <title>Genome sequence of the small brown planthopper, Laodelphax striatellus.</title>
        <authorList>
            <person name="Zhu J."/>
            <person name="Jiang F."/>
            <person name="Wang X."/>
            <person name="Yang P."/>
            <person name="Bao Y."/>
            <person name="Zhao W."/>
            <person name="Wang W."/>
            <person name="Lu H."/>
            <person name="Wang Q."/>
            <person name="Cui N."/>
            <person name="Li J."/>
            <person name="Chen X."/>
            <person name="Luo L."/>
            <person name="Yu J."/>
            <person name="Kang L."/>
            <person name="Cui F."/>
        </authorList>
    </citation>
    <scope>NUCLEOTIDE SEQUENCE [LARGE SCALE GENOMIC DNA]</scope>
    <source>
        <strain evidence="2">Lst14</strain>
    </source>
</reference>